<feature type="binding site" evidence="6">
    <location>
        <position position="44"/>
    </location>
    <ligand>
        <name>ATP</name>
        <dbReference type="ChEBI" id="CHEBI:30616"/>
    </ligand>
</feature>
<evidence type="ECO:0000256" key="3">
    <source>
        <dbReference type="ARBA" id="ARBA00022741"/>
    </source>
</evidence>
<evidence type="ECO:0000256" key="1">
    <source>
        <dbReference type="ARBA" id="ARBA00011245"/>
    </source>
</evidence>
<name>A0A8S1KUU1_PARPR</name>
<feature type="region of interest" description="Disordered" evidence="7">
    <location>
        <begin position="333"/>
        <end position="384"/>
    </location>
</feature>
<dbReference type="GO" id="GO:0004674">
    <property type="term" value="F:protein serine/threonine kinase activity"/>
    <property type="evidence" value="ECO:0007669"/>
    <property type="project" value="InterPro"/>
</dbReference>
<dbReference type="InterPro" id="IPR000719">
    <property type="entry name" value="Prot_kinase_dom"/>
</dbReference>
<dbReference type="InterPro" id="IPR045269">
    <property type="entry name" value="Atg1-like"/>
</dbReference>
<evidence type="ECO:0000313" key="10">
    <source>
        <dbReference type="Proteomes" id="UP000688137"/>
    </source>
</evidence>
<comment type="subunit">
    <text evidence="1">Monomer.</text>
</comment>
<comment type="caution">
    <text evidence="9">The sequence shown here is derived from an EMBL/GenBank/DDBJ whole genome shotgun (WGS) entry which is preliminary data.</text>
</comment>
<organism evidence="9 10">
    <name type="scientific">Paramecium primaurelia</name>
    <dbReference type="NCBI Taxonomy" id="5886"/>
    <lineage>
        <taxon>Eukaryota</taxon>
        <taxon>Sar</taxon>
        <taxon>Alveolata</taxon>
        <taxon>Ciliophora</taxon>
        <taxon>Intramacronucleata</taxon>
        <taxon>Oligohymenophorea</taxon>
        <taxon>Peniculida</taxon>
        <taxon>Parameciidae</taxon>
        <taxon>Paramecium</taxon>
    </lineage>
</organism>
<evidence type="ECO:0000256" key="6">
    <source>
        <dbReference type="PROSITE-ProRule" id="PRU10141"/>
    </source>
</evidence>
<proteinExistence type="predicted"/>
<accession>A0A8S1KUU1</accession>
<keyword evidence="2" id="KW-0808">Transferase</keyword>
<dbReference type="GO" id="GO:0000407">
    <property type="term" value="C:phagophore assembly site"/>
    <property type="evidence" value="ECO:0007669"/>
    <property type="project" value="TreeGrafter"/>
</dbReference>
<dbReference type="InterPro" id="IPR017441">
    <property type="entry name" value="Protein_kinase_ATP_BS"/>
</dbReference>
<dbReference type="GO" id="GO:0005524">
    <property type="term" value="F:ATP binding"/>
    <property type="evidence" value="ECO:0007669"/>
    <property type="project" value="UniProtKB-UniRule"/>
</dbReference>
<sequence>MSNGQFCKSVGQFQIDLTSSLGKGTFGEVYLGRDTKTFEILAVKVINLKGNEKQVDQITKLCQNECQIMQRLKHPNLVRFYQLQRTQNNIYFMMEYCEGGTLNSYIDKKCQKNQLKYLAESEARIILSQIVNGYQEMYNQNIVHRDLKPSNILMNKGVAKISDFGFSKILSDFDNQVLMTFAGTPLYMSPQILTSQKSRQYSTKTDIWSLGIIFYEVLYGQTPWKASSIQELMIKIQTVPIKFPAIPRVSDQMKQIISKMLKVDEKDRMSWEELFQLQIQHDQESLLNLDKSVIMINQEKDIFKKKNLEKNLNRGVVQNIQHGRQQQEQIEKAYPKLDNNSNKSKSTEQSESQNQSSVSPKRKEKIFSQKESSTSPIRTLTNFNQNQNQNVLGREQQQQIINNSIIKKISDWITHKKNKSEFLNTLSQQLFEQWSAQKFQQHQSVYLGICFLLTKYQVLILYKTLTRLQKKTLSNTTKRFTEKEWAIFCQSKEYFESLKLIKTDYDLIKEFLIELVKRTQQSLCDTEIEEIKLIKTIANMEQVEKNKFDYIFQTCLQYYRKIVLEQLHKEQNDRSYLEFAVRLKDCCRIHEIFKFQVVDFFKYEDDITNSSNQQLLEYLLK</sequence>
<gene>
    <name evidence="9" type="ORF">PPRIM_AZ9-3.1.T0280266</name>
</gene>
<evidence type="ECO:0000256" key="5">
    <source>
        <dbReference type="ARBA" id="ARBA00022840"/>
    </source>
</evidence>
<evidence type="ECO:0000259" key="8">
    <source>
        <dbReference type="PROSITE" id="PS50011"/>
    </source>
</evidence>
<protein>
    <recommendedName>
        <fullName evidence="8">Protein kinase domain-containing protein</fullName>
    </recommendedName>
</protein>
<dbReference type="PROSITE" id="PS00108">
    <property type="entry name" value="PROTEIN_KINASE_ST"/>
    <property type="match status" value="1"/>
</dbReference>
<dbReference type="PROSITE" id="PS00107">
    <property type="entry name" value="PROTEIN_KINASE_ATP"/>
    <property type="match status" value="1"/>
</dbReference>
<dbReference type="Proteomes" id="UP000688137">
    <property type="component" value="Unassembled WGS sequence"/>
</dbReference>
<evidence type="ECO:0000256" key="2">
    <source>
        <dbReference type="ARBA" id="ARBA00022679"/>
    </source>
</evidence>
<dbReference type="GO" id="GO:0005776">
    <property type="term" value="C:autophagosome"/>
    <property type="evidence" value="ECO:0007669"/>
    <property type="project" value="TreeGrafter"/>
</dbReference>
<dbReference type="GO" id="GO:0005829">
    <property type="term" value="C:cytosol"/>
    <property type="evidence" value="ECO:0007669"/>
    <property type="project" value="TreeGrafter"/>
</dbReference>
<keyword evidence="5 6" id="KW-0067">ATP-binding</keyword>
<dbReference type="GO" id="GO:0010506">
    <property type="term" value="P:regulation of autophagy"/>
    <property type="evidence" value="ECO:0007669"/>
    <property type="project" value="InterPro"/>
</dbReference>
<dbReference type="OMA" id="KSVIMIN"/>
<dbReference type="PANTHER" id="PTHR24348">
    <property type="entry name" value="SERINE/THREONINE-PROTEIN KINASE UNC-51-RELATED"/>
    <property type="match status" value="1"/>
</dbReference>
<evidence type="ECO:0000256" key="4">
    <source>
        <dbReference type="ARBA" id="ARBA00022777"/>
    </source>
</evidence>
<dbReference type="PANTHER" id="PTHR24348:SF22">
    <property type="entry name" value="NON-SPECIFIC SERINE_THREONINE PROTEIN KINASE"/>
    <property type="match status" value="1"/>
</dbReference>
<dbReference type="FunFam" id="1.10.510.10:FF:000571">
    <property type="entry name" value="Maternal embryonic leucine zipper kinase"/>
    <property type="match status" value="1"/>
</dbReference>
<keyword evidence="3 6" id="KW-0547">Nucleotide-binding</keyword>
<dbReference type="PROSITE" id="PS50011">
    <property type="entry name" value="PROTEIN_KINASE_DOM"/>
    <property type="match status" value="1"/>
</dbReference>
<dbReference type="GO" id="GO:0016020">
    <property type="term" value="C:membrane"/>
    <property type="evidence" value="ECO:0007669"/>
    <property type="project" value="TreeGrafter"/>
</dbReference>
<dbReference type="InterPro" id="IPR008271">
    <property type="entry name" value="Ser/Thr_kinase_AS"/>
</dbReference>
<dbReference type="SMART" id="SM00220">
    <property type="entry name" value="S_TKc"/>
    <property type="match status" value="1"/>
</dbReference>
<feature type="domain" description="Protein kinase" evidence="8">
    <location>
        <begin position="15"/>
        <end position="287"/>
    </location>
</feature>
<dbReference type="EMBL" id="CAJJDM010000027">
    <property type="protein sequence ID" value="CAD8059169.1"/>
    <property type="molecule type" value="Genomic_DNA"/>
</dbReference>
<keyword evidence="4" id="KW-0418">Kinase</keyword>
<dbReference type="FunFam" id="3.30.200.20:FF:000042">
    <property type="entry name" value="Aurora kinase A"/>
    <property type="match status" value="1"/>
</dbReference>
<keyword evidence="10" id="KW-1185">Reference proteome</keyword>
<evidence type="ECO:0000256" key="7">
    <source>
        <dbReference type="SAM" id="MobiDB-lite"/>
    </source>
</evidence>
<reference evidence="9" key="1">
    <citation type="submission" date="2021-01" db="EMBL/GenBank/DDBJ databases">
        <authorList>
            <consortium name="Genoscope - CEA"/>
            <person name="William W."/>
        </authorList>
    </citation>
    <scope>NUCLEOTIDE SEQUENCE</scope>
</reference>
<dbReference type="Pfam" id="PF00069">
    <property type="entry name" value="Pkinase"/>
    <property type="match status" value="1"/>
</dbReference>
<dbReference type="AlphaFoldDB" id="A0A8S1KUU1"/>
<feature type="compositionally biased region" description="Low complexity" evidence="7">
    <location>
        <begin position="339"/>
        <end position="359"/>
    </location>
</feature>
<evidence type="ECO:0000313" key="9">
    <source>
        <dbReference type="EMBL" id="CAD8059169.1"/>
    </source>
</evidence>
<dbReference type="GO" id="GO:0000045">
    <property type="term" value="P:autophagosome assembly"/>
    <property type="evidence" value="ECO:0007669"/>
    <property type="project" value="TreeGrafter"/>
</dbReference>
<feature type="compositionally biased region" description="Polar residues" evidence="7">
    <location>
        <begin position="369"/>
        <end position="381"/>
    </location>
</feature>